<evidence type="ECO:0000259" key="3">
    <source>
        <dbReference type="PROSITE" id="PS51724"/>
    </source>
</evidence>
<feature type="region of interest" description="Disordered" evidence="1">
    <location>
        <begin position="216"/>
        <end position="259"/>
    </location>
</feature>
<reference evidence="4 5" key="1">
    <citation type="submission" date="2016-11" db="EMBL/GenBank/DDBJ databases">
        <title>A multilocus sequence analysis scheme for characterization of bacteria in the genus Thioclava.</title>
        <authorList>
            <person name="Liu Y."/>
            <person name="Shao Z."/>
        </authorList>
    </citation>
    <scope>NUCLEOTIDE SEQUENCE [LARGE SCALE GENOMIC DNA]</scope>
    <source>
        <strain evidence="4 5">11.10-0-13</strain>
    </source>
</reference>
<comment type="caution">
    <text evidence="4">The sequence shown here is derived from an EMBL/GenBank/DDBJ whole genome shotgun (WGS) entry which is preliminary data.</text>
</comment>
<dbReference type="Pfam" id="PF05036">
    <property type="entry name" value="SPOR"/>
    <property type="match status" value="1"/>
</dbReference>
<feature type="chain" id="PRO_5046836833" description="SPOR domain-containing protein" evidence="2">
    <location>
        <begin position="27"/>
        <end position="338"/>
    </location>
</feature>
<dbReference type="RefSeq" id="WP_078574409.1">
    <property type="nucleotide sequence ID" value="NZ_MPZS01000002.1"/>
</dbReference>
<accession>A0ABX3MJH2</accession>
<evidence type="ECO:0000313" key="5">
    <source>
        <dbReference type="Proteomes" id="UP000242224"/>
    </source>
</evidence>
<feature type="domain" description="SPOR" evidence="3">
    <location>
        <begin position="259"/>
        <end position="338"/>
    </location>
</feature>
<name>A0ABX3MJH2_9RHOB</name>
<dbReference type="SUPFAM" id="SSF110997">
    <property type="entry name" value="Sporulation related repeat"/>
    <property type="match status" value="1"/>
</dbReference>
<proteinExistence type="predicted"/>
<evidence type="ECO:0000256" key="2">
    <source>
        <dbReference type="SAM" id="SignalP"/>
    </source>
</evidence>
<dbReference type="InterPro" id="IPR036680">
    <property type="entry name" value="SPOR-like_sf"/>
</dbReference>
<sequence length="338" mass="34732">MTGQDGKTGKRIAGLALMLGAGFALAGCQESGGGLGFLKAKPDGEAATSAGEVAPQTEQKMVERDIEAPQVFSTDEKGLWDGRPSLGGVWVAHPTVKDPERVIIRNTANGKFVIGALFKRETDNPGPKLQVSSDAADALGMLAGAPTELSVVALRRETVPVEQPKPLVDKPVIAKPETVEQKSLDEVKAAASAGIAKAEADKTGKATEKAAKATAAADLAKPAAPVKAPTPAKPAIGAAPSPAPAPAPPVASAQPAKPKPPAGNMYIQIGIFSVEANAKRAVDQMSKAGVIAQITKETSHDKTFWRVIAGPAPTKADLKSLETTIHGLGYPDAYPVSK</sequence>
<protein>
    <recommendedName>
        <fullName evidence="3">SPOR domain-containing protein</fullName>
    </recommendedName>
</protein>
<dbReference type="InterPro" id="IPR007730">
    <property type="entry name" value="SPOR-like_dom"/>
</dbReference>
<evidence type="ECO:0000313" key="4">
    <source>
        <dbReference type="EMBL" id="OOY11669.1"/>
    </source>
</evidence>
<feature type="signal peptide" evidence="2">
    <location>
        <begin position="1"/>
        <end position="26"/>
    </location>
</feature>
<dbReference type="PROSITE" id="PS51724">
    <property type="entry name" value="SPOR"/>
    <property type="match status" value="1"/>
</dbReference>
<keyword evidence="2" id="KW-0732">Signal</keyword>
<evidence type="ECO:0000256" key="1">
    <source>
        <dbReference type="SAM" id="MobiDB-lite"/>
    </source>
</evidence>
<feature type="compositionally biased region" description="Low complexity" evidence="1">
    <location>
        <begin position="216"/>
        <end position="240"/>
    </location>
</feature>
<dbReference type="Proteomes" id="UP000242224">
    <property type="component" value="Unassembled WGS sequence"/>
</dbReference>
<dbReference type="PROSITE" id="PS51257">
    <property type="entry name" value="PROKAR_LIPOPROTEIN"/>
    <property type="match status" value="1"/>
</dbReference>
<dbReference type="Gene3D" id="3.30.70.1070">
    <property type="entry name" value="Sporulation related repeat"/>
    <property type="match status" value="1"/>
</dbReference>
<gene>
    <name evidence="4" type="ORF">BMG00_11245</name>
</gene>
<keyword evidence="5" id="KW-1185">Reference proteome</keyword>
<dbReference type="EMBL" id="MPZS01000002">
    <property type="protein sequence ID" value="OOY11669.1"/>
    <property type="molecule type" value="Genomic_DNA"/>
</dbReference>
<organism evidence="4 5">
    <name type="scientific">Thioclava marina</name>
    <dbReference type="NCBI Taxonomy" id="1915077"/>
    <lineage>
        <taxon>Bacteria</taxon>
        <taxon>Pseudomonadati</taxon>
        <taxon>Pseudomonadota</taxon>
        <taxon>Alphaproteobacteria</taxon>
        <taxon>Rhodobacterales</taxon>
        <taxon>Paracoccaceae</taxon>
        <taxon>Thioclava</taxon>
    </lineage>
</organism>